<dbReference type="KEGG" id="mets:DK389_02360"/>
<organism evidence="10 11">
    <name type="scientific">Methylobacterium durans</name>
    <dbReference type="NCBI Taxonomy" id="2202825"/>
    <lineage>
        <taxon>Bacteria</taxon>
        <taxon>Pseudomonadati</taxon>
        <taxon>Pseudomonadota</taxon>
        <taxon>Alphaproteobacteria</taxon>
        <taxon>Hyphomicrobiales</taxon>
        <taxon>Methylobacteriaceae</taxon>
        <taxon>Methylobacterium</taxon>
    </lineage>
</organism>
<dbReference type="PANTHER" id="PTHR30176">
    <property type="entry name" value="FERREDOXIN-TYPE PROTEIN NAPH"/>
    <property type="match status" value="1"/>
</dbReference>
<gene>
    <name evidence="10" type="primary">ccoG</name>
    <name evidence="10" type="ORF">DK389_02360</name>
</gene>
<feature type="transmembrane region" description="Helical" evidence="8">
    <location>
        <begin position="220"/>
        <end position="241"/>
    </location>
</feature>
<dbReference type="OrthoDB" id="9811700at2"/>
<evidence type="ECO:0000256" key="5">
    <source>
        <dbReference type="ARBA" id="ARBA00023004"/>
    </source>
</evidence>
<protein>
    <submittedName>
        <fullName evidence="10">Cytochrome c oxidase accessory protein CcoG</fullName>
    </submittedName>
</protein>
<evidence type="ECO:0000256" key="8">
    <source>
        <dbReference type="SAM" id="Phobius"/>
    </source>
</evidence>
<keyword evidence="1" id="KW-0813">Transport</keyword>
<keyword evidence="8" id="KW-0472">Membrane</keyword>
<dbReference type="Pfam" id="PF11614">
    <property type="entry name" value="FixG_C"/>
    <property type="match status" value="1"/>
</dbReference>
<evidence type="ECO:0000256" key="6">
    <source>
        <dbReference type="ARBA" id="ARBA00023014"/>
    </source>
</evidence>
<evidence type="ECO:0000256" key="7">
    <source>
        <dbReference type="SAM" id="MobiDB-lite"/>
    </source>
</evidence>
<feature type="domain" description="4Fe-4S ferredoxin-type" evidence="9">
    <location>
        <begin position="289"/>
        <end position="318"/>
    </location>
</feature>
<dbReference type="InterPro" id="IPR017900">
    <property type="entry name" value="4Fe4S_Fe_S_CS"/>
</dbReference>
<evidence type="ECO:0000259" key="9">
    <source>
        <dbReference type="PROSITE" id="PS51379"/>
    </source>
</evidence>
<feature type="transmembrane region" description="Helical" evidence="8">
    <location>
        <begin position="59"/>
        <end position="79"/>
    </location>
</feature>
<dbReference type="InterPro" id="IPR014116">
    <property type="entry name" value="Cyt_c_oxidase_cbb3_FixG"/>
</dbReference>
<dbReference type="Proteomes" id="UP000245926">
    <property type="component" value="Chromosome"/>
</dbReference>
<evidence type="ECO:0000313" key="10">
    <source>
        <dbReference type="EMBL" id="AWN39578.1"/>
    </source>
</evidence>
<dbReference type="SUPFAM" id="SSF54862">
    <property type="entry name" value="4Fe-4S ferredoxins"/>
    <property type="match status" value="1"/>
</dbReference>
<feature type="transmembrane region" description="Helical" evidence="8">
    <location>
        <begin position="374"/>
        <end position="392"/>
    </location>
</feature>
<dbReference type="Pfam" id="PF13746">
    <property type="entry name" value="Fer4_18"/>
    <property type="match status" value="1"/>
</dbReference>
<dbReference type="GO" id="GO:0046872">
    <property type="term" value="F:metal ion binding"/>
    <property type="evidence" value="ECO:0007669"/>
    <property type="project" value="UniProtKB-KW"/>
</dbReference>
<feature type="transmembrane region" description="Helical" evidence="8">
    <location>
        <begin position="116"/>
        <end position="137"/>
    </location>
</feature>
<dbReference type="Gene3D" id="2.60.40.10">
    <property type="entry name" value="Immunoglobulins"/>
    <property type="match status" value="1"/>
</dbReference>
<dbReference type="InterPro" id="IPR009051">
    <property type="entry name" value="Helical_ferredxn"/>
</dbReference>
<dbReference type="InterPro" id="IPR032879">
    <property type="entry name" value="FixG_C"/>
</dbReference>
<keyword evidence="11" id="KW-1185">Reference proteome</keyword>
<evidence type="ECO:0000256" key="3">
    <source>
        <dbReference type="ARBA" id="ARBA00022723"/>
    </source>
</evidence>
<keyword evidence="3" id="KW-0479">Metal-binding</keyword>
<dbReference type="GO" id="GO:0005886">
    <property type="term" value="C:plasma membrane"/>
    <property type="evidence" value="ECO:0007669"/>
    <property type="project" value="TreeGrafter"/>
</dbReference>
<dbReference type="Pfam" id="PF12801">
    <property type="entry name" value="Fer4_5"/>
    <property type="match status" value="1"/>
</dbReference>
<keyword evidence="6" id="KW-0411">Iron-sulfur</keyword>
<keyword evidence="8" id="KW-0812">Transmembrane</keyword>
<dbReference type="InterPro" id="IPR017896">
    <property type="entry name" value="4Fe4S_Fe-S-bd"/>
</dbReference>
<dbReference type="InterPro" id="IPR013783">
    <property type="entry name" value="Ig-like_fold"/>
</dbReference>
<keyword evidence="4" id="KW-0249">Electron transport</keyword>
<name>A0A2U8W1P6_9HYPH</name>
<keyword evidence="2" id="KW-0004">4Fe-4S</keyword>
<dbReference type="PROSITE" id="PS51379">
    <property type="entry name" value="4FE4S_FER_2"/>
    <property type="match status" value="1"/>
</dbReference>
<proteinExistence type="predicted"/>
<dbReference type="PROSITE" id="PS00198">
    <property type="entry name" value="4FE4S_FER_1"/>
    <property type="match status" value="1"/>
</dbReference>
<keyword evidence="8" id="KW-1133">Transmembrane helix</keyword>
<feature type="region of interest" description="Disordered" evidence="7">
    <location>
        <begin position="1"/>
        <end position="23"/>
    </location>
</feature>
<dbReference type="NCBIfam" id="TIGR02745">
    <property type="entry name" value="ccoG_rdxA_fixG"/>
    <property type="match status" value="1"/>
</dbReference>
<dbReference type="AlphaFoldDB" id="A0A2U8W1P6"/>
<reference evidence="11" key="1">
    <citation type="submission" date="2018-05" db="EMBL/GenBank/DDBJ databases">
        <title>Complete Genome Sequence of Methylobacterium sp. 17SD2-17.</title>
        <authorList>
            <person name="Srinivasan S."/>
        </authorList>
    </citation>
    <scope>NUCLEOTIDE SEQUENCE [LARGE SCALE GENOMIC DNA]</scope>
    <source>
        <strain evidence="11">17SD2-17</strain>
    </source>
</reference>
<dbReference type="EMBL" id="CP029550">
    <property type="protein sequence ID" value="AWN39578.1"/>
    <property type="molecule type" value="Genomic_DNA"/>
</dbReference>
<feature type="transmembrane region" description="Helical" evidence="8">
    <location>
        <begin position="191"/>
        <end position="208"/>
    </location>
</feature>
<dbReference type="InterPro" id="IPR051684">
    <property type="entry name" value="Electron_Trans/Redox"/>
</dbReference>
<dbReference type="RefSeq" id="WP_109887267.1">
    <property type="nucleotide sequence ID" value="NZ_CP029550.1"/>
</dbReference>
<keyword evidence="5" id="KW-0408">Iron</keyword>
<dbReference type="Gene3D" id="1.10.1060.10">
    <property type="entry name" value="Alpha-helical ferredoxin"/>
    <property type="match status" value="1"/>
</dbReference>
<evidence type="ECO:0000256" key="1">
    <source>
        <dbReference type="ARBA" id="ARBA00022448"/>
    </source>
</evidence>
<evidence type="ECO:0000313" key="11">
    <source>
        <dbReference type="Proteomes" id="UP000245926"/>
    </source>
</evidence>
<dbReference type="GO" id="GO:0051539">
    <property type="term" value="F:4 iron, 4 sulfur cluster binding"/>
    <property type="evidence" value="ECO:0007669"/>
    <property type="project" value="UniProtKB-KW"/>
</dbReference>
<sequence length="507" mass="55624">MSLVQPNRQTPASTLPAASATRAERTKKFGANATRAVIPDPNGALYAARKKIQPQAVRGTFRTIKWVLLALTLGVYYLVPFLRWNRGPGEPSQAVLLDLDKGRFHFFSIELWPQDVTYVMGLLILAALVLFLMNAVAGRVWCGYLCPQTVWTDLFLAIERLIEGDRRERLKLDAAPWTVEKLALRTMKHTIWLLIAWWTGGAWVLYFADAPTLVAQLATFQAPPVAYAAIFTLTATTYLLAGHMREQVCTYMCPWPRIQGSLTDEHSLNILYRGDRGEPRTSAKKTAALRAAAQPAGDCVDCFACVTACPAGIDIRDGLQMDCIQCGLCVDACDTVMGRLGRPHGLIAYDTEANVRRRAQGLPPVLRIVRPRTVLYGVLVAAISGFMLYSLATRSFTGLSVLHDRNPLFVTLSDGSVRNGYTVRVVNKRLAQRRLSLAVDGLPEVRLEVVGGTPDDLVVTSDSTQEFRVLLFAPAGAKLAASVPVTFRLADPETGEGASANDYFKGP</sequence>
<dbReference type="PANTHER" id="PTHR30176:SF3">
    <property type="entry name" value="FERREDOXIN-TYPE PROTEIN NAPH"/>
    <property type="match status" value="1"/>
</dbReference>
<evidence type="ECO:0000256" key="4">
    <source>
        <dbReference type="ARBA" id="ARBA00022982"/>
    </source>
</evidence>
<feature type="compositionally biased region" description="Low complexity" evidence="7">
    <location>
        <begin position="10"/>
        <end position="21"/>
    </location>
</feature>
<accession>A0A2U8W1P6</accession>
<evidence type="ECO:0000256" key="2">
    <source>
        <dbReference type="ARBA" id="ARBA00022485"/>
    </source>
</evidence>